<gene>
    <name evidence="2" type="ORF">SY85_21450</name>
</gene>
<proteinExistence type="predicted"/>
<dbReference type="Gene3D" id="2.40.128.490">
    <property type="entry name" value="Uncharacterised protein PF14869, DUF4488"/>
    <property type="match status" value="1"/>
</dbReference>
<feature type="chain" id="PRO_5008001514" description="DUF4412 domain-containing protein" evidence="1">
    <location>
        <begin position="23"/>
        <end position="263"/>
    </location>
</feature>
<sequence>MKQLIMLCILSYLLAFTTVTNAQNKNTGNSKSMQGAYLMQRQVINDGKKDSVMNTQQLKIFTDRYMMYAHSLPDDSLGMYGIGTYEIKNGKVIEHVFFTSDSGARNSSFELAITKKNDGYTQVINFNGQGVLTEDYKTVSKNVNTPLDGAWKQVKTEFTSTSGETTVDDHPTQFKVFQSGHFIWANTQTDSASHQLVSNYGYGTFEMMGANRAKEVNMSSTFRTALVNVPVTLELEFMGKDRFKQTIVFPSGSKGTETYERLK</sequence>
<reference evidence="2 3" key="2">
    <citation type="journal article" date="2016" name="Int. J. Syst. Evol. Microbiol.">
        <title>Flavisolibacter tropicus sp. nov., isolated from tropical soil.</title>
        <authorList>
            <person name="Lee J.J."/>
            <person name="Kang M.S."/>
            <person name="Kim G.S."/>
            <person name="Lee C.S."/>
            <person name="Lim S."/>
            <person name="Lee J."/>
            <person name="Roh S.H."/>
            <person name="Kang H."/>
            <person name="Ha J.M."/>
            <person name="Bae S."/>
            <person name="Jung H.Y."/>
            <person name="Kim M.K."/>
        </authorList>
    </citation>
    <scope>NUCLEOTIDE SEQUENCE [LARGE SCALE GENOMIC DNA]</scope>
    <source>
        <strain evidence="2 3">LCS9</strain>
    </source>
</reference>
<dbReference type="RefSeq" id="WP_066407530.1">
    <property type="nucleotide sequence ID" value="NZ_CP011390.1"/>
</dbReference>
<evidence type="ECO:0000313" key="2">
    <source>
        <dbReference type="EMBL" id="ANE52664.1"/>
    </source>
</evidence>
<accession>A0A172U0M2</accession>
<dbReference type="EMBL" id="CP011390">
    <property type="protein sequence ID" value="ANE52664.1"/>
    <property type="molecule type" value="Genomic_DNA"/>
</dbReference>
<evidence type="ECO:0008006" key="4">
    <source>
        <dbReference type="Google" id="ProtNLM"/>
    </source>
</evidence>
<evidence type="ECO:0000256" key="1">
    <source>
        <dbReference type="SAM" id="SignalP"/>
    </source>
</evidence>
<protein>
    <recommendedName>
        <fullName evidence="4">DUF4412 domain-containing protein</fullName>
    </recommendedName>
</protein>
<reference evidence="3" key="1">
    <citation type="submission" date="2015-01" db="EMBL/GenBank/DDBJ databases">
        <title>Flavisolibacter sp./LCS9/ whole genome sequencing.</title>
        <authorList>
            <person name="Kim M.K."/>
            <person name="Srinivasan S."/>
            <person name="Lee J.-J."/>
        </authorList>
    </citation>
    <scope>NUCLEOTIDE SEQUENCE [LARGE SCALE GENOMIC DNA]</scope>
    <source>
        <strain evidence="3">LCS9</strain>
    </source>
</reference>
<dbReference type="STRING" id="1492898.SY85_21450"/>
<dbReference type="AlphaFoldDB" id="A0A172U0M2"/>
<dbReference type="OrthoDB" id="668102at2"/>
<evidence type="ECO:0000313" key="3">
    <source>
        <dbReference type="Proteomes" id="UP000077177"/>
    </source>
</evidence>
<dbReference type="Proteomes" id="UP000077177">
    <property type="component" value="Chromosome"/>
</dbReference>
<name>A0A172U0M2_9BACT</name>
<keyword evidence="3" id="KW-1185">Reference proteome</keyword>
<dbReference type="KEGG" id="fla:SY85_21450"/>
<organism evidence="2 3">
    <name type="scientific">Flavisolibacter tropicus</name>
    <dbReference type="NCBI Taxonomy" id="1492898"/>
    <lineage>
        <taxon>Bacteria</taxon>
        <taxon>Pseudomonadati</taxon>
        <taxon>Bacteroidota</taxon>
        <taxon>Chitinophagia</taxon>
        <taxon>Chitinophagales</taxon>
        <taxon>Chitinophagaceae</taxon>
        <taxon>Flavisolibacter</taxon>
    </lineage>
</organism>
<keyword evidence="1" id="KW-0732">Signal</keyword>
<feature type="signal peptide" evidence="1">
    <location>
        <begin position="1"/>
        <end position="22"/>
    </location>
</feature>